<accession>A0A6J5MBB3</accession>
<organism evidence="2">
    <name type="scientific">uncultured Caudovirales phage</name>
    <dbReference type="NCBI Taxonomy" id="2100421"/>
    <lineage>
        <taxon>Viruses</taxon>
        <taxon>Duplodnaviria</taxon>
        <taxon>Heunggongvirae</taxon>
        <taxon>Uroviricota</taxon>
        <taxon>Caudoviricetes</taxon>
        <taxon>Peduoviridae</taxon>
        <taxon>Maltschvirus</taxon>
        <taxon>Maltschvirus maltsch</taxon>
    </lineage>
</organism>
<feature type="transmembrane region" description="Helical" evidence="1">
    <location>
        <begin position="21"/>
        <end position="39"/>
    </location>
</feature>
<sequence>MLPLNANSLSERKGDLRSRKIARFGLVIPLFIVLNISLLKDDSVAKSWSVNTLKQYAFIELNHSFTEFYCLDELWHKESRWNYKAKNPKSSAFGIPQILGLKEKNPIKQIDRGLAYIKHRYDEPCKALQHHK</sequence>
<keyword evidence="1" id="KW-0472">Membrane</keyword>
<evidence type="ECO:0000313" key="2">
    <source>
        <dbReference type="EMBL" id="CAB4142420.1"/>
    </source>
</evidence>
<gene>
    <name evidence="2" type="ORF">UFOVP444_23</name>
</gene>
<evidence type="ECO:0008006" key="3">
    <source>
        <dbReference type="Google" id="ProtNLM"/>
    </source>
</evidence>
<protein>
    <recommendedName>
        <fullName evidence="3">Transglycosylase SLT domain-containing protein</fullName>
    </recommendedName>
</protein>
<name>A0A6J5MBB3_9CAUD</name>
<dbReference type="EMBL" id="LR796414">
    <property type="protein sequence ID" value="CAB4142420.1"/>
    <property type="molecule type" value="Genomic_DNA"/>
</dbReference>
<keyword evidence="1" id="KW-1133">Transmembrane helix</keyword>
<evidence type="ECO:0000256" key="1">
    <source>
        <dbReference type="SAM" id="Phobius"/>
    </source>
</evidence>
<feature type="non-terminal residue" evidence="2">
    <location>
        <position position="132"/>
    </location>
</feature>
<keyword evidence="1" id="KW-0812">Transmembrane</keyword>
<reference evidence="2" key="1">
    <citation type="submission" date="2020-04" db="EMBL/GenBank/DDBJ databases">
        <authorList>
            <person name="Chiriac C."/>
            <person name="Salcher M."/>
            <person name="Ghai R."/>
            <person name="Kavagutti S V."/>
        </authorList>
    </citation>
    <scope>NUCLEOTIDE SEQUENCE</scope>
</reference>
<proteinExistence type="predicted"/>